<protein>
    <submittedName>
        <fullName evidence="1">Late blight resistance protein-like protein R1A-10</fullName>
    </submittedName>
</protein>
<dbReference type="AlphaFoldDB" id="A0ABD1TRS6"/>
<organism evidence="1 2">
    <name type="scientific">Forsythia ovata</name>
    <dbReference type="NCBI Taxonomy" id="205694"/>
    <lineage>
        <taxon>Eukaryota</taxon>
        <taxon>Viridiplantae</taxon>
        <taxon>Streptophyta</taxon>
        <taxon>Embryophyta</taxon>
        <taxon>Tracheophyta</taxon>
        <taxon>Spermatophyta</taxon>
        <taxon>Magnoliopsida</taxon>
        <taxon>eudicotyledons</taxon>
        <taxon>Gunneridae</taxon>
        <taxon>Pentapetalae</taxon>
        <taxon>asterids</taxon>
        <taxon>lamiids</taxon>
        <taxon>Lamiales</taxon>
        <taxon>Oleaceae</taxon>
        <taxon>Forsythieae</taxon>
        <taxon>Forsythia</taxon>
    </lineage>
</organism>
<keyword evidence="2" id="KW-1185">Reference proteome</keyword>
<reference evidence="2" key="1">
    <citation type="submission" date="2024-07" db="EMBL/GenBank/DDBJ databases">
        <title>Two chromosome-level genome assemblies of Korean endemic species Abeliophyllum distichum and Forsythia ovata (Oleaceae).</title>
        <authorList>
            <person name="Jang H."/>
        </authorList>
    </citation>
    <scope>NUCLEOTIDE SEQUENCE [LARGE SCALE GENOMIC DNA]</scope>
</reference>
<dbReference type="EMBL" id="JBFOLJ010000008">
    <property type="protein sequence ID" value="KAL2515414.1"/>
    <property type="molecule type" value="Genomic_DNA"/>
</dbReference>
<dbReference type="InterPro" id="IPR032675">
    <property type="entry name" value="LRR_dom_sf"/>
</dbReference>
<sequence length="199" mass="22370">MTMVGSLPNLEVLKLKDHALQGTVWEPNEGEFCRLKLLVIHMSFLEHWKANETHFPSLQCLRLFYCINLVEIPSEIGDIPTLQAIHLYECSPSAETSARLIQEEQEGLGNDDFQLLVRTLFDEKEMRYPPAGEDAMRVSCAADQRYHCGSTTTLWLPRCSASVVDELLGNNSGCRAFRPSAWQPHVVVVGNQTVVADPQ</sequence>
<gene>
    <name evidence="1" type="ORF">Fot_29385</name>
</gene>
<name>A0ABD1TRS6_9LAMI</name>
<evidence type="ECO:0000313" key="2">
    <source>
        <dbReference type="Proteomes" id="UP001604277"/>
    </source>
</evidence>
<evidence type="ECO:0000313" key="1">
    <source>
        <dbReference type="EMBL" id="KAL2515414.1"/>
    </source>
</evidence>
<accession>A0ABD1TRS6</accession>
<dbReference type="PANTHER" id="PTHR15140">
    <property type="entry name" value="TUBULIN-SPECIFIC CHAPERONE E"/>
    <property type="match status" value="1"/>
</dbReference>
<dbReference type="PANTHER" id="PTHR15140:SF37">
    <property type="entry name" value="UBIQUITIN-LIKE DOMAIN-CONTAINING PROTEIN"/>
    <property type="match status" value="1"/>
</dbReference>
<comment type="caution">
    <text evidence="1">The sequence shown here is derived from an EMBL/GenBank/DDBJ whole genome shotgun (WGS) entry which is preliminary data.</text>
</comment>
<proteinExistence type="predicted"/>
<dbReference type="Gene3D" id="3.80.10.10">
    <property type="entry name" value="Ribonuclease Inhibitor"/>
    <property type="match status" value="1"/>
</dbReference>
<dbReference type="Proteomes" id="UP001604277">
    <property type="component" value="Unassembled WGS sequence"/>
</dbReference>
<dbReference type="SUPFAM" id="SSF52047">
    <property type="entry name" value="RNI-like"/>
    <property type="match status" value="1"/>
</dbReference>